<sequence>MQSVIWPTDTLRPGATGGSKPATEWLKLLVDANNSNAPAVTLRLYTPDSPDGKELAVDASGFAPMFIIKPPPKNRTYWLSFDRRRCALRYGRGYHMEETVEKTWTLDLESNDSRGLSAGDKAALQKLFGRTVKMGYLKITGATPGMGEDRQGGLQDAVDTVEFDPLPLVSDLPIKVLDSSKVTLAALDAPKEERYMFSADLPAACKVLYDNVAAGSTPTSWALQLCIGVQLHLLLTAVCAVGADVVLDEKLAKAISHSIDKDFGYLRITLGPEGGDGPGIPYVLEIWPGGSRSPIHNHGGVCAVIKVLRGSIEVALHNKIEFMVPEPGKEDTSRHPNAQLEELKLEPLKVATLVKGDVTWMDKNWFQCHRLHNTSDQRGDFCATIQCYKYDDEDRVRWPGFDFLSQDRGIGFFDPESDMSYSEMRKKVLEEYKNGSKDTPTSE</sequence>
<dbReference type="OrthoDB" id="5946895at2759"/>
<evidence type="ECO:0000313" key="1">
    <source>
        <dbReference type="EMBL" id="KIZ03934.1"/>
    </source>
</evidence>
<dbReference type="Gene3D" id="2.60.120.10">
    <property type="entry name" value="Jelly Rolls"/>
    <property type="match status" value="1"/>
</dbReference>
<dbReference type="InterPro" id="IPR014710">
    <property type="entry name" value="RmlC-like_jellyroll"/>
</dbReference>
<dbReference type="InterPro" id="IPR011051">
    <property type="entry name" value="RmlC_Cupin_sf"/>
</dbReference>
<dbReference type="AlphaFoldDB" id="A0A0D2LAX1"/>
<evidence type="ECO:0008006" key="3">
    <source>
        <dbReference type="Google" id="ProtNLM"/>
    </source>
</evidence>
<evidence type="ECO:0000313" key="2">
    <source>
        <dbReference type="Proteomes" id="UP000054498"/>
    </source>
</evidence>
<organism evidence="1 2">
    <name type="scientific">Monoraphidium neglectum</name>
    <dbReference type="NCBI Taxonomy" id="145388"/>
    <lineage>
        <taxon>Eukaryota</taxon>
        <taxon>Viridiplantae</taxon>
        <taxon>Chlorophyta</taxon>
        <taxon>core chlorophytes</taxon>
        <taxon>Chlorophyceae</taxon>
        <taxon>CS clade</taxon>
        <taxon>Sphaeropleales</taxon>
        <taxon>Selenastraceae</taxon>
        <taxon>Monoraphidium</taxon>
    </lineage>
</organism>
<dbReference type="EMBL" id="KK100756">
    <property type="protein sequence ID" value="KIZ03934.1"/>
    <property type="molecule type" value="Genomic_DNA"/>
</dbReference>
<dbReference type="RefSeq" id="XP_013902953.1">
    <property type="nucleotide sequence ID" value="XM_014047499.1"/>
</dbReference>
<dbReference type="Proteomes" id="UP000054498">
    <property type="component" value="Unassembled WGS sequence"/>
</dbReference>
<reference evidence="1 2" key="1">
    <citation type="journal article" date="2013" name="BMC Genomics">
        <title>Reconstruction of the lipid metabolism for the microalga Monoraphidium neglectum from its genome sequence reveals characteristics suitable for biofuel production.</title>
        <authorList>
            <person name="Bogen C."/>
            <person name="Al-Dilaimi A."/>
            <person name="Albersmeier A."/>
            <person name="Wichmann J."/>
            <person name="Grundmann M."/>
            <person name="Rupp O."/>
            <person name="Lauersen K.J."/>
            <person name="Blifernez-Klassen O."/>
            <person name="Kalinowski J."/>
            <person name="Goesmann A."/>
            <person name="Mussgnug J.H."/>
            <person name="Kruse O."/>
        </authorList>
    </citation>
    <scope>NUCLEOTIDE SEQUENCE [LARGE SCALE GENOMIC DNA]</scope>
    <source>
        <strain evidence="1 2">SAG 48.87</strain>
    </source>
</reference>
<accession>A0A0D2LAX1</accession>
<keyword evidence="2" id="KW-1185">Reference proteome</keyword>
<dbReference type="GeneID" id="25736901"/>
<gene>
    <name evidence="1" type="ORF">MNEG_4023</name>
</gene>
<name>A0A0D2LAX1_9CHLO</name>
<proteinExistence type="predicted"/>
<dbReference type="KEGG" id="mng:MNEG_4023"/>
<protein>
    <recommendedName>
        <fullName evidence="3">Cysteine dioxygenase</fullName>
    </recommendedName>
</protein>
<dbReference type="SUPFAM" id="SSF51182">
    <property type="entry name" value="RmlC-like cupins"/>
    <property type="match status" value="1"/>
</dbReference>